<accession>A0A5C0B124</accession>
<dbReference type="PANTHER" id="PTHR36985">
    <property type="entry name" value="TRANSLOCATION AND ASSEMBLY MODULE SUBUNIT TAMB"/>
    <property type="match status" value="1"/>
</dbReference>
<dbReference type="EMBL" id="CP043046">
    <property type="protein sequence ID" value="QEI08328.1"/>
    <property type="molecule type" value="Genomic_DNA"/>
</dbReference>
<keyword evidence="4" id="KW-0472">Membrane</keyword>
<protein>
    <recommendedName>
        <fullName evidence="5">Translocation and assembly module TamB C-terminal domain-containing protein</fullName>
    </recommendedName>
</protein>
<dbReference type="InterPro" id="IPR007452">
    <property type="entry name" value="TamB_C"/>
</dbReference>
<evidence type="ECO:0000313" key="7">
    <source>
        <dbReference type="Proteomes" id="UP000325161"/>
    </source>
</evidence>
<dbReference type="GO" id="GO:0005886">
    <property type="term" value="C:plasma membrane"/>
    <property type="evidence" value="ECO:0007669"/>
    <property type="project" value="InterPro"/>
</dbReference>
<dbReference type="OrthoDB" id="5288149at2"/>
<dbReference type="Proteomes" id="UP000325161">
    <property type="component" value="Chromosome"/>
</dbReference>
<dbReference type="KEGG" id="pacr:FXN63_22680"/>
<name>A0A5C0B124_9BURK</name>
<proteinExistence type="predicted"/>
<dbReference type="Pfam" id="PF04357">
    <property type="entry name" value="TamB"/>
    <property type="match status" value="1"/>
</dbReference>
<evidence type="ECO:0000313" key="6">
    <source>
        <dbReference type="EMBL" id="QEI08328.1"/>
    </source>
</evidence>
<gene>
    <name evidence="6" type="ORF">FXN63_22680</name>
</gene>
<keyword evidence="3" id="KW-1133">Transmembrane helix</keyword>
<evidence type="ECO:0000259" key="5">
    <source>
        <dbReference type="Pfam" id="PF04357"/>
    </source>
</evidence>
<evidence type="ECO:0000256" key="2">
    <source>
        <dbReference type="ARBA" id="ARBA00022692"/>
    </source>
</evidence>
<evidence type="ECO:0000256" key="1">
    <source>
        <dbReference type="ARBA" id="ARBA00004167"/>
    </source>
</evidence>
<evidence type="ECO:0000256" key="3">
    <source>
        <dbReference type="ARBA" id="ARBA00022989"/>
    </source>
</evidence>
<dbReference type="RefSeq" id="WP_148817798.1">
    <property type="nucleotide sequence ID" value="NZ_CP043046.1"/>
</dbReference>
<evidence type="ECO:0000256" key="4">
    <source>
        <dbReference type="ARBA" id="ARBA00023136"/>
    </source>
</evidence>
<organism evidence="6 7">
    <name type="scientific">Pigmentiphaga aceris</name>
    <dbReference type="NCBI Taxonomy" id="1940612"/>
    <lineage>
        <taxon>Bacteria</taxon>
        <taxon>Pseudomonadati</taxon>
        <taxon>Pseudomonadota</taxon>
        <taxon>Betaproteobacteria</taxon>
        <taxon>Burkholderiales</taxon>
        <taxon>Alcaligenaceae</taxon>
        <taxon>Pigmentiphaga</taxon>
    </lineage>
</organism>
<keyword evidence="2" id="KW-0812">Transmembrane</keyword>
<dbReference type="GO" id="GO:0009306">
    <property type="term" value="P:protein secretion"/>
    <property type="evidence" value="ECO:0007669"/>
    <property type="project" value="InterPro"/>
</dbReference>
<feature type="domain" description="Translocation and assembly module TamB C-terminal" evidence="5">
    <location>
        <begin position="1013"/>
        <end position="1359"/>
    </location>
</feature>
<reference evidence="6 7" key="1">
    <citation type="submission" date="2019-08" db="EMBL/GenBank/DDBJ databases">
        <title>Amphibian skin-associated Pigmentiphaga: genome sequence and occurrence across geography and hosts.</title>
        <authorList>
            <person name="Bletz M.C."/>
            <person name="Bunk B."/>
            <person name="Sproeer C."/>
            <person name="Biwer P."/>
            <person name="Reiter S."/>
            <person name="Rabemananjara F.C.E."/>
            <person name="Schulz S."/>
            <person name="Overmann J."/>
            <person name="Vences M."/>
        </authorList>
    </citation>
    <scope>NUCLEOTIDE SEQUENCE [LARGE SCALE GENOMIC DNA]</scope>
    <source>
        <strain evidence="6 7">Mada1488</strain>
    </source>
</reference>
<keyword evidence="7" id="KW-1185">Reference proteome</keyword>
<dbReference type="PANTHER" id="PTHR36985:SF1">
    <property type="entry name" value="TRANSLOCATION AND ASSEMBLY MODULE SUBUNIT TAMB"/>
    <property type="match status" value="1"/>
</dbReference>
<sequence>MAGVLLVLLLTIVGGLAWLLASTNGARFALNTGLEQSGGTGVVDGVQGTLLDGLTIEHFQFANPTIDLSADKLRVTVNWTALRNRRVQVIELAAQRLSVNTISGPDDTPSSGFPASIGLPIEVDLERMQLGTLDISQNGKPLPVSISELDASVVARLDGYRLTLNRIKVLGPDADATLRGTVNLGASQPFDIQSELDSQVRQGERRFNVHAGATGSLDDLQLNLRGEGSGVSVEGLVRAGLLDGGFPLRAARLNLRGVDPAAWVPGAPRASLEIGSDLSVVTTDPSGQPRLQGPLWVHNGAAAAYDTGAIPVTDVRAILALPLATLDAAQLSDIVIQLPGAGSVKGNVDWRRQGTPDAPVDRVVGKLTLADVNAALLYTAAVPTKLSGPISFDANQTRQIVEADLREQGNKTPLALRLSAKLENEVVDISQAILSAGDAKATASGRLELAGTRKFAAKLALQNFDPARWVPGWSMPPANLTAQADVDGALSPAIQGSARVTVDPASRWNRRPLSGKISTRFTETTLSNLLATLDIADNRLAVEGSVGGDKDRLGFDLQLPTLEALWPGLGGKMAAKGQVVGNLNTPVIDTTLDGSRLKLPGGVVLDRIEGKASLGKTGQRVAIAQSPVSADVRIEGLSVTSAPQASVSKAALVVSGTLAKHEGSVDAEIVPAPPQTERATIRTSFNGGWGTGVRGQPNAALTGWRGTVATLDVKRKPVAVALTRPVSIIYLPDARSPAWQWEVGATGIRLSLPETDPSVIEHAGSRGGAGRWETKGRINGLAWSPELMTAWFGDGGVRKKEVPNAPLADRRILVDGEWDLRFADALAGTARLGRRSGDVWIPGDPPVPLGLTALLADVRAEPTRTPGHSRLTVELDLAGERIGTVKGRGEAELIASVGSLSLDESKPAQADLSLNVKDLAWLSLFTGDTLEVGGRVAGDVRIRRDAGVWGARGTVKGEGLRVVRIDDGVRLLDGTLQARLVDDRIVIDSLRFPSVMRATPRDDRILAWMNGAEAKSGEVVITGEWLLTGANGKAKVVAKHFPAVQRADRFIAISGEINVEAAPRRLRIVGETTVDAGWVFLGTSSPATLDSDVVIRRTTGEAPARGNSTGVSIDVSVDLGNRFYLRGMGIDTALAGKLRILGEGSNLRANGSVRTIGGQYAAYGQSLSVRRGVITFQGPLDDPLLDIMALRVGPLVQAGVQVGGSARHPRITLVSEPSVSDVEKLSWLLLGRGPDDAGGADAGLLLSAATALLGDKDGVPLARQLGVDELGIRSGNVGSSRGLLPERTVAGDSTSSTSDLATEFFIVGKRISDNVYASYEQALAGREGVIRLSYQISRRLQLVGRGGTINGVDLMYTVLFGN</sequence>
<comment type="subcellular location">
    <subcellularLocation>
        <location evidence="1">Membrane</location>
        <topology evidence="1">Single-pass membrane protein</topology>
    </subcellularLocation>
</comment>